<organism evidence="1 2">
    <name type="scientific">Bremerella alba</name>
    <dbReference type="NCBI Taxonomy" id="980252"/>
    <lineage>
        <taxon>Bacteria</taxon>
        <taxon>Pseudomonadati</taxon>
        <taxon>Planctomycetota</taxon>
        <taxon>Planctomycetia</taxon>
        <taxon>Pirellulales</taxon>
        <taxon>Pirellulaceae</taxon>
        <taxon>Bremerella</taxon>
    </lineage>
</organism>
<evidence type="ECO:0000313" key="2">
    <source>
        <dbReference type="Proteomes" id="UP000551616"/>
    </source>
</evidence>
<sequence length="84" mass="9522">MPLGKLSNSRPVLSGSTEVSLSNQVYHRIPAFSKKAKSKPWLLGTMIWKIKLDRPEPNYARGHDTRVVYMNSVCHLHSSVAKFK</sequence>
<dbReference type="Proteomes" id="UP000551616">
    <property type="component" value="Unassembled WGS sequence"/>
</dbReference>
<dbReference type="AlphaFoldDB" id="A0A7V9A7P2"/>
<gene>
    <name evidence="1" type="ORF">HOV93_27640</name>
</gene>
<evidence type="ECO:0000313" key="1">
    <source>
        <dbReference type="EMBL" id="MBA2115582.1"/>
    </source>
</evidence>
<dbReference type="EMBL" id="JABRWO010000007">
    <property type="protein sequence ID" value="MBA2115582.1"/>
    <property type="molecule type" value="Genomic_DNA"/>
</dbReference>
<reference evidence="1 2" key="1">
    <citation type="submission" date="2020-05" db="EMBL/GenBank/DDBJ databases">
        <title>Bremerella alba sp. nov., a novel planctomycete isolated from the surface of the macroalga Fucus spiralis.</title>
        <authorList>
            <person name="Godinho O."/>
            <person name="Botelho R."/>
            <person name="Albuquerque L."/>
            <person name="Wiegand S."/>
            <person name="Da Costa M.S."/>
            <person name="Lobo-Da-Cunha A."/>
            <person name="Jogler C."/>
            <person name="Lage O.M."/>
        </authorList>
    </citation>
    <scope>NUCLEOTIDE SEQUENCE [LARGE SCALE GENOMIC DNA]</scope>
    <source>
        <strain evidence="1 2">FF15</strain>
    </source>
</reference>
<keyword evidence="2" id="KW-1185">Reference proteome</keyword>
<comment type="caution">
    <text evidence="1">The sequence shown here is derived from an EMBL/GenBank/DDBJ whole genome shotgun (WGS) entry which is preliminary data.</text>
</comment>
<accession>A0A7V9A7P2</accession>
<name>A0A7V9A7P2_9BACT</name>
<protein>
    <submittedName>
        <fullName evidence="1">Uncharacterized protein</fullName>
    </submittedName>
</protein>
<proteinExistence type="predicted"/>